<dbReference type="Pfam" id="PF08284">
    <property type="entry name" value="RVP_2"/>
    <property type="match status" value="1"/>
</dbReference>
<dbReference type="GO" id="GO:0003964">
    <property type="term" value="F:RNA-directed DNA polymerase activity"/>
    <property type="evidence" value="ECO:0007669"/>
    <property type="project" value="UniProtKB-KW"/>
</dbReference>
<dbReference type="EMBL" id="BQNB010016145">
    <property type="protein sequence ID" value="GJT48334.1"/>
    <property type="molecule type" value="Genomic_DNA"/>
</dbReference>
<feature type="region of interest" description="Disordered" evidence="2">
    <location>
        <begin position="218"/>
        <end position="252"/>
    </location>
</feature>
<feature type="compositionally biased region" description="Polar residues" evidence="2">
    <location>
        <begin position="294"/>
        <end position="308"/>
    </location>
</feature>
<evidence type="ECO:0000313" key="4">
    <source>
        <dbReference type="EMBL" id="GJT48334.1"/>
    </source>
</evidence>
<organism evidence="4 5">
    <name type="scientific">Tanacetum coccineum</name>
    <dbReference type="NCBI Taxonomy" id="301880"/>
    <lineage>
        <taxon>Eukaryota</taxon>
        <taxon>Viridiplantae</taxon>
        <taxon>Streptophyta</taxon>
        <taxon>Embryophyta</taxon>
        <taxon>Tracheophyta</taxon>
        <taxon>Spermatophyta</taxon>
        <taxon>Magnoliopsida</taxon>
        <taxon>eudicotyledons</taxon>
        <taxon>Gunneridae</taxon>
        <taxon>Pentapetalae</taxon>
        <taxon>asterids</taxon>
        <taxon>campanulids</taxon>
        <taxon>Asterales</taxon>
        <taxon>Asteraceae</taxon>
        <taxon>Asteroideae</taxon>
        <taxon>Anthemideae</taxon>
        <taxon>Anthemidinae</taxon>
        <taxon>Tanacetum</taxon>
    </lineage>
</organism>
<dbReference type="Pfam" id="PF00098">
    <property type="entry name" value="zf-CCHC"/>
    <property type="match status" value="2"/>
</dbReference>
<dbReference type="Proteomes" id="UP001151760">
    <property type="component" value="Unassembled WGS sequence"/>
</dbReference>
<dbReference type="PANTHER" id="PTHR15503:SF45">
    <property type="entry name" value="RNA-DIRECTED DNA POLYMERASE HOMOLOG"/>
    <property type="match status" value="1"/>
</dbReference>
<evidence type="ECO:0000313" key="5">
    <source>
        <dbReference type="Proteomes" id="UP001151760"/>
    </source>
</evidence>
<keyword evidence="1" id="KW-0479">Metal-binding</keyword>
<comment type="caution">
    <text evidence="4">The sequence shown here is derived from an EMBL/GenBank/DDBJ whole genome shotgun (WGS) entry which is preliminary data.</text>
</comment>
<feature type="compositionally biased region" description="Low complexity" evidence="2">
    <location>
        <begin position="228"/>
        <end position="239"/>
    </location>
</feature>
<dbReference type="SUPFAM" id="SSF57756">
    <property type="entry name" value="Retrovirus zinc finger-like domains"/>
    <property type="match status" value="1"/>
</dbReference>
<accession>A0ABQ5EBQ8</accession>
<evidence type="ECO:0000259" key="3">
    <source>
        <dbReference type="PROSITE" id="PS50158"/>
    </source>
</evidence>
<feature type="domain" description="CCHC-type" evidence="3">
    <location>
        <begin position="313"/>
        <end position="328"/>
    </location>
</feature>
<evidence type="ECO:0000256" key="2">
    <source>
        <dbReference type="SAM" id="MobiDB-lite"/>
    </source>
</evidence>
<keyword evidence="1" id="KW-0862">Zinc</keyword>
<keyword evidence="4" id="KW-0695">RNA-directed DNA polymerase</keyword>
<dbReference type="PANTHER" id="PTHR15503">
    <property type="entry name" value="LDOC1 RELATED"/>
    <property type="match status" value="1"/>
</dbReference>
<keyword evidence="5" id="KW-1185">Reference proteome</keyword>
<feature type="domain" description="CCHC-type" evidence="3">
    <location>
        <begin position="276"/>
        <end position="292"/>
    </location>
</feature>
<dbReference type="InterPro" id="IPR036875">
    <property type="entry name" value="Znf_CCHC_sf"/>
</dbReference>
<sequence>MINQGVTAALAARDANTNGIDSHNSGTGVRRNERATRECTYPDFMKCQTLNFKGTEGVVELSQWVEKMETVFRISNCFIENQIKFSTCTLLGNALTWWNSYVRTVVNDISYAMTWTELKKKMTDKYCPGTEIKKLEVELWDLKVKGTDVIGYNQSFQELALLYVRMFPEEFEKIERYVGGLPDMIHGSVVASKPITMQEATEIATELMDKRIRTFAERQTENKRKQDNNQQQQPQNKRQNTGRAYAAGTSKKKLYGGSKPLCPKCNYHHDGLCAPKCHKCNRVGHLDRDCKSPANANTDNNQRGTGTGQKPTCYECGAQGHFKRECPKLKNNNNRGNPAGNVNAPAKVYAVGHARTNPDSNVVMGKFLLNNHYASILFDTGADRSFVSTAFSSQIDITPTA</sequence>
<dbReference type="InterPro" id="IPR032567">
    <property type="entry name" value="RTL1-rel"/>
</dbReference>
<reference evidence="4" key="1">
    <citation type="journal article" date="2022" name="Int. J. Mol. Sci.">
        <title>Draft Genome of Tanacetum Coccineum: Genomic Comparison of Closely Related Tanacetum-Family Plants.</title>
        <authorList>
            <person name="Yamashiro T."/>
            <person name="Shiraishi A."/>
            <person name="Nakayama K."/>
            <person name="Satake H."/>
        </authorList>
    </citation>
    <scope>NUCLEOTIDE SEQUENCE</scope>
</reference>
<name>A0ABQ5EBQ8_9ASTR</name>
<feature type="region of interest" description="Disordered" evidence="2">
    <location>
        <begin position="288"/>
        <end position="308"/>
    </location>
</feature>
<evidence type="ECO:0000256" key="1">
    <source>
        <dbReference type="PROSITE-ProRule" id="PRU00047"/>
    </source>
</evidence>
<dbReference type="Pfam" id="PF19259">
    <property type="entry name" value="Ty3_capsid"/>
    <property type="match status" value="1"/>
</dbReference>
<feature type="compositionally biased region" description="Basic and acidic residues" evidence="2">
    <location>
        <begin position="218"/>
        <end position="227"/>
    </location>
</feature>
<dbReference type="PROSITE" id="PS00141">
    <property type="entry name" value="ASP_PROTEASE"/>
    <property type="match status" value="1"/>
</dbReference>
<dbReference type="PROSITE" id="PS50158">
    <property type="entry name" value="ZF_CCHC"/>
    <property type="match status" value="2"/>
</dbReference>
<keyword evidence="1" id="KW-0863">Zinc-finger</keyword>
<gene>
    <name evidence="4" type="ORF">Tco_0974491</name>
</gene>
<protein>
    <submittedName>
        <fullName evidence="4">Reverse transcriptase domain-containing protein</fullName>
    </submittedName>
</protein>
<keyword evidence="4" id="KW-0808">Transferase</keyword>
<proteinExistence type="predicted"/>
<dbReference type="InterPro" id="IPR045358">
    <property type="entry name" value="Ty3_capsid"/>
</dbReference>
<dbReference type="SMART" id="SM00343">
    <property type="entry name" value="ZnF_C2HC"/>
    <property type="match status" value="2"/>
</dbReference>
<reference evidence="4" key="2">
    <citation type="submission" date="2022-01" db="EMBL/GenBank/DDBJ databases">
        <authorList>
            <person name="Yamashiro T."/>
            <person name="Shiraishi A."/>
            <person name="Satake H."/>
            <person name="Nakayama K."/>
        </authorList>
    </citation>
    <scope>NUCLEOTIDE SEQUENCE</scope>
</reference>
<dbReference type="Gene3D" id="4.10.60.10">
    <property type="entry name" value="Zinc finger, CCHC-type"/>
    <property type="match status" value="1"/>
</dbReference>
<dbReference type="InterPro" id="IPR001969">
    <property type="entry name" value="Aspartic_peptidase_AS"/>
</dbReference>
<dbReference type="InterPro" id="IPR001878">
    <property type="entry name" value="Znf_CCHC"/>
</dbReference>
<keyword evidence="4" id="KW-0548">Nucleotidyltransferase</keyword>